<name>A0A7Z8K2S9_9CELL</name>
<dbReference type="PROSITE" id="PS50949">
    <property type="entry name" value="HTH_GNTR"/>
    <property type="match status" value="1"/>
</dbReference>
<dbReference type="InterPro" id="IPR036390">
    <property type="entry name" value="WH_DNA-bd_sf"/>
</dbReference>
<evidence type="ECO:0000256" key="1">
    <source>
        <dbReference type="ARBA" id="ARBA00023015"/>
    </source>
</evidence>
<dbReference type="OrthoDB" id="7363114at2"/>
<evidence type="ECO:0000256" key="2">
    <source>
        <dbReference type="ARBA" id="ARBA00023125"/>
    </source>
</evidence>
<evidence type="ECO:0000313" key="7">
    <source>
        <dbReference type="Proteomes" id="UP000308121"/>
    </source>
</evidence>
<organism evidence="6 7">
    <name type="scientific">Cellulomonas hominis</name>
    <dbReference type="NCBI Taxonomy" id="156981"/>
    <lineage>
        <taxon>Bacteria</taxon>
        <taxon>Bacillati</taxon>
        <taxon>Actinomycetota</taxon>
        <taxon>Actinomycetes</taxon>
        <taxon>Micrococcales</taxon>
        <taxon>Cellulomonadaceae</taxon>
        <taxon>Cellulomonas</taxon>
    </lineage>
</organism>
<dbReference type="Gene3D" id="3.40.1410.10">
    <property type="entry name" value="Chorismate lyase-like"/>
    <property type="match status" value="1"/>
</dbReference>
<feature type="region of interest" description="Disordered" evidence="4">
    <location>
        <begin position="261"/>
        <end position="301"/>
    </location>
</feature>
<dbReference type="CDD" id="cd07377">
    <property type="entry name" value="WHTH_GntR"/>
    <property type="match status" value="1"/>
</dbReference>
<comment type="caution">
    <text evidence="6">The sequence shown here is derived from an EMBL/GenBank/DDBJ whole genome shotgun (WGS) entry which is preliminary data.</text>
</comment>
<evidence type="ECO:0000313" key="6">
    <source>
        <dbReference type="EMBL" id="TKR26992.1"/>
    </source>
</evidence>
<dbReference type="SMART" id="SM00866">
    <property type="entry name" value="UTRA"/>
    <property type="match status" value="1"/>
</dbReference>
<dbReference type="InterPro" id="IPR036388">
    <property type="entry name" value="WH-like_DNA-bd_sf"/>
</dbReference>
<accession>A0A7Z8K2S9</accession>
<dbReference type="SMART" id="SM00345">
    <property type="entry name" value="HTH_GNTR"/>
    <property type="match status" value="1"/>
</dbReference>
<dbReference type="PRINTS" id="PR00035">
    <property type="entry name" value="HTHGNTR"/>
</dbReference>
<gene>
    <name evidence="6" type="ORF">FA014_02665</name>
</gene>
<dbReference type="SUPFAM" id="SSF64288">
    <property type="entry name" value="Chorismate lyase-like"/>
    <property type="match status" value="1"/>
</dbReference>
<dbReference type="GO" id="GO:0003677">
    <property type="term" value="F:DNA binding"/>
    <property type="evidence" value="ECO:0007669"/>
    <property type="project" value="UniProtKB-KW"/>
</dbReference>
<dbReference type="EMBL" id="SZYE01000009">
    <property type="protein sequence ID" value="TKR26992.1"/>
    <property type="molecule type" value="Genomic_DNA"/>
</dbReference>
<dbReference type="SUPFAM" id="SSF46785">
    <property type="entry name" value="Winged helix' DNA-binding domain"/>
    <property type="match status" value="1"/>
</dbReference>
<feature type="domain" description="HTH gntR-type" evidence="5">
    <location>
        <begin position="9"/>
        <end position="76"/>
    </location>
</feature>
<dbReference type="Pfam" id="PF07702">
    <property type="entry name" value="UTRA"/>
    <property type="match status" value="1"/>
</dbReference>
<dbReference type="PANTHER" id="PTHR44846">
    <property type="entry name" value="MANNOSYL-D-GLYCERATE TRANSPORT/METABOLISM SYSTEM REPRESSOR MNGR-RELATED"/>
    <property type="match status" value="1"/>
</dbReference>
<dbReference type="Gene3D" id="1.10.10.10">
    <property type="entry name" value="Winged helix-like DNA-binding domain superfamily/Winged helix DNA-binding domain"/>
    <property type="match status" value="1"/>
</dbReference>
<protein>
    <submittedName>
        <fullName evidence="6">GntR family transcriptional regulator</fullName>
    </submittedName>
</protein>
<feature type="compositionally biased region" description="Polar residues" evidence="4">
    <location>
        <begin position="289"/>
        <end position="301"/>
    </location>
</feature>
<dbReference type="InterPro" id="IPR028978">
    <property type="entry name" value="Chorismate_lyase_/UTRA_dom_sf"/>
</dbReference>
<dbReference type="InterPro" id="IPR000524">
    <property type="entry name" value="Tscrpt_reg_HTH_GntR"/>
</dbReference>
<dbReference type="RefSeq" id="WP_154728172.1">
    <property type="nucleotide sequence ID" value="NZ_SZYE01000009.1"/>
</dbReference>
<dbReference type="PANTHER" id="PTHR44846:SF1">
    <property type="entry name" value="MANNOSYL-D-GLYCERATE TRANSPORT_METABOLISM SYSTEM REPRESSOR MNGR-RELATED"/>
    <property type="match status" value="1"/>
</dbReference>
<dbReference type="GO" id="GO:0045892">
    <property type="term" value="P:negative regulation of DNA-templated transcription"/>
    <property type="evidence" value="ECO:0007669"/>
    <property type="project" value="TreeGrafter"/>
</dbReference>
<proteinExistence type="predicted"/>
<evidence type="ECO:0000256" key="3">
    <source>
        <dbReference type="ARBA" id="ARBA00023163"/>
    </source>
</evidence>
<dbReference type="AlphaFoldDB" id="A0A7Z8K2S9"/>
<keyword evidence="2" id="KW-0238">DNA-binding</keyword>
<keyword evidence="1" id="KW-0805">Transcription regulation</keyword>
<sequence>MAGYLTRRAHRARLVRDVLRARIVGGAFHETGLPPEDRIAAEFAVGRNVVREALALLVAEGLIRRDQGIGTRARTEVLVHELNHLRAIAEEGTDPAAARVFYRHLAWETVPASPAVATELGLAPGDDVVLWERLTQTPEPIVLWSSYLPADLGLTRPADVTPTEGGGTFAYLEQHGVQIGVAQVRTGATTADPAVAEALDVAAGAPVMVQHRRVLGPEGRVIEVATGYYRHDRIFLLNDYGRAGSSTGLSSVESARRLDVDDIPAAPRPSAATTTTSIGAVQPPETEWTVPSSTGPQAPTA</sequence>
<evidence type="ECO:0000256" key="4">
    <source>
        <dbReference type="SAM" id="MobiDB-lite"/>
    </source>
</evidence>
<reference evidence="6 7" key="1">
    <citation type="submission" date="2019-05" db="EMBL/GenBank/DDBJ databases">
        <title>Genome sequence of Cellulomonas hominis strain CS1.</title>
        <authorList>
            <person name="Belmont J."/>
            <person name="Maclea K.S."/>
        </authorList>
    </citation>
    <scope>NUCLEOTIDE SEQUENCE [LARGE SCALE GENOMIC DNA]</scope>
    <source>
        <strain evidence="6 7">CS1</strain>
    </source>
</reference>
<dbReference type="InterPro" id="IPR050679">
    <property type="entry name" value="Bact_HTH_transcr_reg"/>
</dbReference>
<dbReference type="GO" id="GO:0003700">
    <property type="term" value="F:DNA-binding transcription factor activity"/>
    <property type="evidence" value="ECO:0007669"/>
    <property type="project" value="InterPro"/>
</dbReference>
<dbReference type="InterPro" id="IPR011663">
    <property type="entry name" value="UTRA"/>
</dbReference>
<dbReference type="Proteomes" id="UP000308121">
    <property type="component" value="Unassembled WGS sequence"/>
</dbReference>
<evidence type="ECO:0000259" key="5">
    <source>
        <dbReference type="PROSITE" id="PS50949"/>
    </source>
</evidence>
<dbReference type="Pfam" id="PF00392">
    <property type="entry name" value="GntR"/>
    <property type="match status" value="1"/>
</dbReference>
<keyword evidence="3" id="KW-0804">Transcription</keyword>
<feature type="compositionally biased region" description="Low complexity" evidence="4">
    <location>
        <begin position="264"/>
        <end position="277"/>
    </location>
</feature>